<dbReference type="EMBL" id="AJWZ01009780">
    <property type="protein sequence ID" value="EKC50320.1"/>
    <property type="molecule type" value="Genomic_DNA"/>
</dbReference>
<dbReference type="AlphaFoldDB" id="K1S980"/>
<comment type="caution">
    <text evidence="1">The sequence shown here is derived from an EMBL/GenBank/DDBJ whole genome shotgun (WGS) entry which is preliminary data.</text>
</comment>
<proteinExistence type="predicted"/>
<sequence>MNRKATTMFLTDLLEESLQDRKYYAKEVTLDYGTAHPKRVDLIQFIPAGVTCVSDIEKGEFICYEIKSCVNDVYSGNGLRFYGEQNYIVTTMETYKELMDDLREDKFWKYLKENYPESNNNVGIMVPIPTHINLKDAREIYEEFKNPTPLEADTSWKLYKIIPSRQSSRKRSMNELLFCMLRSKHRN</sequence>
<protein>
    <submittedName>
        <fullName evidence="1">Uncharacterized protein</fullName>
    </submittedName>
</protein>
<organism evidence="1">
    <name type="scientific">human gut metagenome</name>
    <dbReference type="NCBI Taxonomy" id="408170"/>
    <lineage>
        <taxon>unclassified sequences</taxon>
        <taxon>metagenomes</taxon>
        <taxon>organismal metagenomes</taxon>
    </lineage>
</organism>
<reference evidence="1" key="1">
    <citation type="journal article" date="2013" name="Environ. Microbiol.">
        <title>Microbiota from the distal guts of lean and obese adolescents exhibit partial functional redundancy besides clear differences in community structure.</title>
        <authorList>
            <person name="Ferrer M."/>
            <person name="Ruiz A."/>
            <person name="Lanza F."/>
            <person name="Haange S.B."/>
            <person name="Oberbach A."/>
            <person name="Till H."/>
            <person name="Bargiela R."/>
            <person name="Campoy C."/>
            <person name="Segura M.T."/>
            <person name="Richter M."/>
            <person name="von Bergen M."/>
            <person name="Seifert J."/>
            <person name="Suarez A."/>
        </authorList>
    </citation>
    <scope>NUCLEOTIDE SEQUENCE</scope>
</reference>
<name>K1S980_9ZZZZ</name>
<gene>
    <name evidence="1" type="ORF">OBE_14192</name>
</gene>
<accession>K1S980</accession>
<evidence type="ECO:0000313" key="1">
    <source>
        <dbReference type="EMBL" id="EKC50320.1"/>
    </source>
</evidence>